<evidence type="ECO:0000256" key="3">
    <source>
        <dbReference type="ARBA" id="ARBA00023163"/>
    </source>
</evidence>
<dbReference type="Pfam" id="PF00356">
    <property type="entry name" value="LacI"/>
    <property type="match status" value="1"/>
</dbReference>
<evidence type="ECO:0000313" key="5">
    <source>
        <dbReference type="EMBL" id="WNQ13082.1"/>
    </source>
</evidence>
<dbReference type="InterPro" id="IPR028082">
    <property type="entry name" value="Peripla_BP_I"/>
</dbReference>
<keyword evidence="6" id="KW-1185">Reference proteome</keyword>
<dbReference type="InterPro" id="IPR010982">
    <property type="entry name" value="Lambda_DNA-bd_dom_sf"/>
</dbReference>
<dbReference type="SUPFAM" id="SSF47413">
    <property type="entry name" value="lambda repressor-like DNA-binding domains"/>
    <property type="match status" value="1"/>
</dbReference>
<dbReference type="CDD" id="cd01392">
    <property type="entry name" value="HTH_LacI"/>
    <property type="match status" value="1"/>
</dbReference>
<protein>
    <submittedName>
        <fullName evidence="5">LacI family DNA-binding transcriptional regulator</fullName>
    </submittedName>
</protein>
<dbReference type="CDD" id="cd06267">
    <property type="entry name" value="PBP1_LacI_sugar_binding-like"/>
    <property type="match status" value="1"/>
</dbReference>
<evidence type="ECO:0000256" key="1">
    <source>
        <dbReference type="ARBA" id="ARBA00023015"/>
    </source>
</evidence>
<evidence type="ECO:0000313" key="6">
    <source>
        <dbReference type="Proteomes" id="UP001305702"/>
    </source>
</evidence>
<name>A0AA96LKI9_9BACL</name>
<dbReference type="Proteomes" id="UP001305702">
    <property type="component" value="Chromosome"/>
</dbReference>
<dbReference type="PROSITE" id="PS50932">
    <property type="entry name" value="HTH_LACI_2"/>
    <property type="match status" value="1"/>
</dbReference>
<dbReference type="PANTHER" id="PTHR30146">
    <property type="entry name" value="LACI-RELATED TRANSCRIPTIONAL REPRESSOR"/>
    <property type="match status" value="1"/>
</dbReference>
<dbReference type="AlphaFoldDB" id="A0AA96LKI9"/>
<dbReference type="InterPro" id="IPR046335">
    <property type="entry name" value="LacI/GalR-like_sensor"/>
</dbReference>
<dbReference type="GO" id="GO:0003700">
    <property type="term" value="F:DNA-binding transcription factor activity"/>
    <property type="evidence" value="ECO:0007669"/>
    <property type="project" value="TreeGrafter"/>
</dbReference>
<proteinExistence type="predicted"/>
<feature type="domain" description="HTH lacI-type" evidence="4">
    <location>
        <begin position="2"/>
        <end position="56"/>
    </location>
</feature>
<evidence type="ECO:0000256" key="2">
    <source>
        <dbReference type="ARBA" id="ARBA00023125"/>
    </source>
</evidence>
<dbReference type="Gene3D" id="1.10.260.40">
    <property type="entry name" value="lambda repressor-like DNA-binding domains"/>
    <property type="match status" value="1"/>
</dbReference>
<keyword evidence="3" id="KW-0804">Transcription</keyword>
<dbReference type="InterPro" id="IPR000843">
    <property type="entry name" value="HTH_LacI"/>
</dbReference>
<dbReference type="EMBL" id="CP130318">
    <property type="protein sequence ID" value="WNQ13082.1"/>
    <property type="molecule type" value="Genomic_DNA"/>
</dbReference>
<dbReference type="Gene3D" id="3.40.50.2300">
    <property type="match status" value="2"/>
</dbReference>
<dbReference type="GO" id="GO:0000976">
    <property type="term" value="F:transcription cis-regulatory region binding"/>
    <property type="evidence" value="ECO:0007669"/>
    <property type="project" value="TreeGrafter"/>
</dbReference>
<organism evidence="5 6">
    <name type="scientific">Paenibacillus aurantius</name>
    <dbReference type="NCBI Taxonomy" id="2918900"/>
    <lineage>
        <taxon>Bacteria</taxon>
        <taxon>Bacillati</taxon>
        <taxon>Bacillota</taxon>
        <taxon>Bacilli</taxon>
        <taxon>Bacillales</taxon>
        <taxon>Paenibacillaceae</taxon>
        <taxon>Paenibacillus</taxon>
    </lineage>
</organism>
<dbReference type="PROSITE" id="PS00356">
    <property type="entry name" value="HTH_LACI_1"/>
    <property type="match status" value="1"/>
</dbReference>
<dbReference type="SMART" id="SM00354">
    <property type="entry name" value="HTH_LACI"/>
    <property type="match status" value="1"/>
</dbReference>
<sequence length="337" mass="36662">MATIKDIAKLAGVSITTVSRALNNHSDVNRDTYKKIAKIARQLGYQPNSSARSLVLKKTNTIGLVVSNLTTRSGHHFLFDIICGVNEQASLRHYDVFLIGTNTRQQEEVQYKELCRRRSFDGVILAGLKINDPYIDQAVQAGVPTVLLGVPAPSDSVGSVISDDVGGSMSAIQHLIDYGHRHILFINGHQEAAVSQFRLEGYKKALEKNGLPYDEGKVAHANFEIEGGGEAFAALIAKNPNATAVFCASDLMAYGMLGKASELGYKVPDDISVVGFDGIEITEIMKPQLTTIDQDRFQIGTSAVNMLLEMMDGTPGYTRVMASKLIIRDSTKMLVPD</sequence>
<dbReference type="KEGG" id="paun:MJA45_08675"/>
<dbReference type="RefSeq" id="WP_315606862.1">
    <property type="nucleotide sequence ID" value="NZ_CP130318.1"/>
</dbReference>
<evidence type="ECO:0000259" key="4">
    <source>
        <dbReference type="PROSITE" id="PS50932"/>
    </source>
</evidence>
<keyword evidence="2 5" id="KW-0238">DNA-binding</keyword>
<accession>A0AA96LKI9</accession>
<gene>
    <name evidence="5" type="ORF">MJA45_08675</name>
</gene>
<keyword evidence="1" id="KW-0805">Transcription regulation</keyword>
<dbReference type="SUPFAM" id="SSF53822">
    <property type="entry name" value="Periplasmic binding protein-like I"/>
    <property type="match status" value="1"/>
</dbReference>
<dbReference type="Pfam" id="PF13377">
    <property type="entry name" value="Peripla_BP_3"/>
    <property type="match status" value="1"/>
</dbReference>
<dbReference type="PRINTS" id="PR00036">
    <property type="entry name" value="HTHLACI"/>
</dbReference>
<dbReference type="PANTHER" id="PTHR30146:SF109">
    <property type="entry name" value="HTH-TYPE TRANSCRIPTIONAL REGULATOR GALS"/>
    <property type="match status" value="1"/>
</dbReference>
<reference evidence="5 6" key="1">
    <citation type="submission" date="2022-02" db="EMBL/GenBank/DDBJ databases">
        <title>Paenibacillus sp. MBLB1776 Whole Genome Shotgun Sequencing.</title>
        <authorList>
            <person name="Hwang C.Y."/>
            <person name="Cho E.-S."/>
            <person name="Seo M.-J."/>
        </authorList>
    </citation>
    <scope>NUCLEOTIDE SEQUENCE [LARGE SCALE GENOMIC DNA]</scope>
    <source>
        <strain evidence="5 6">MBLB1776</strain>
    </source>
</reference>